<name>A0A5C3LVY7_9AGAR</name>
<comment type="function">
    <text evidence="7">Serine hydrolase involved in the detoxification of formaldehyde.</text>
</comment>
<evidence type="ECO:0000256" key="6">
    <source>
        <dbReference type="PIRSR" id="PIRSR614186-1"/>
    </source>
</evidence>
<reference evidence="8 9" key="1">
    <citation type="journal article" date="2019" name="Nat. Ecol. Evol.">
        <title>Megaphylogeny resolves global patterns of mushroom evolution.</title>
        <authorList>
            <person name="Varga T."/>
            <person name="Krizsan K."/>
            <person name="Foldi C."/>
            <person name="Dima B."/>
            <person name="Sanchez-Garcia M."/>
            <person name="Sanchez-Ramirez S."/>
            <person name="Szollosi G.J."/>
            <person name="Szarkandi J.G."/>
            <person name="Papp V."/>
            <person name="Albert L."/>
            <person name="Andreopoulos W."/>
            <person name="Angelini C."/>
            <person name="Antonin V."/>
            <person name="Barry K.W."/>
            <person name="Bougher N.L."/>
            <person name="Buchanan P."/>
            <person name="Buyck B."/>
            <person name="Bense V."/>
            <person name="Catcheside P."/>
            <person name="Chovatia M."/>
            <person name="Cooper J."/>
            <person name="Damon W."/>
            <person name="Desjardin D."/>
            <person name="Finy P."/>
            <person name="Geml J."/>
            <person name="Haridas S."/>
            <person name="Hughes K."/>
            <person name="Justo A."/>
            <person name="Karasinski D."/>
            <person name="Kautmanova I."/>
            <person name="Kiss B."/>
            <person name="Kocsube S."/>
            <person name="Kotiranta H."/>
            <person name="LaButti K.M."/>
            <person name="Lechner B.E."/>
            <person name="Liimatainen K."/>
            <person name="Lipzen A."/>
            <person name="Lukacs Z."/>
            <person name="Mihaltcheva S."/>
            <person name="Morgado L.N."/>
            <person name="Niskanen T."/>
            <person name="Noordeloos M.E."/>
            <person name="Ohm R.A."/>
            <person name="Ortiz-Santana B."/>
            <person name="Ovrebo C."/>
            <person name="Racz N."/>
            <person name="Riley R."/>
            <person name="Savchenko A."/>
            <person name="Shiryaev A."/>
            <person name="Soop K."/>
            <person name="Spirin V."/>
            <person name="Szebenyi C."/>
            <person name="Tomsovsky M."/>
            <person name="Tulloss R.E."/>
            <person name="Uehling J."/>
            <person name="Grigoriev I.V."/>
            <person name="Vagvolgyi C."/>
            <person name="Papp T."/>
            <person name="Martin F.M."/>
            <person name="Miettinen O."/>
            <person name="Hibbett D.S."/>
            <person name="Nagy L.G."/>
        </authorList>
    </citation>
    <scope>NUCLEOTIDE SEQUENCE [LARGE SCALE GENOMIC DNA]</scope>
    <source>
        <strain evidence="8 9">CBS 166.37</strain>
    </source>
</reference>
<keyword evidence="7" id="KW-0963">Cytoplasm</keyword>
<dbReference type="SUPFAM" id="SSF53474">
    <property type="entry name" value="alpha/beta-Hydrolases"/>
    <property type="match status" value="1"/>
</dbReference>
<dbReference type="AlphaFoldDB" id="A0A5C3LVY7"/>
<dbReference type="EMBL" id="ML213611">
    <property type="protein sequence ID" value="TFK36885.1"/>
    <property type="molecule type" value="Genomic_DNA"/>
</dbReference>
<accession>A0A5C3LVY7</accession>
<sequence length="292" mass="32094">MSDAVLHKVSSNKAFEGELIKYKFKSAALGGLDAHFNLYLPANATDNTKVPVLVYLAGLTCTEDNGAQKGSFLGVASSQGIAILFPDTSPRGAGVPGEDDDWDFGTGAGFYLNATKPEYATHYNMLTHITLELPQVIEAARLPIDFKRQSIFGHSMGGHGALTLYLASKTKQYRSASAFSPICNPSKCPWGEKAFRGYLQGGVEEGMQQYDATELISKSKEPVHILIDYGTGDNFYKQGQLLPENFLKAARDVGYDEVQVRVRSHDAYDHSYYFISTFASDHIHFHANFLKA</sequence>
<comment type="catalytic activity">
    <reaction evidence="7">
        <text>S-formylglutathione + H2O = formate + glutathione + H(+)</text>
        <dbReference type="Rhea" id="RHEA:14961"/>
        <dbReference type="ChEBI" id="CHEBI:15377"/>
        <dbReference type="ChEBI" id="CHEBI:15378"/>
        <dbReference type="ChEBI" id="CHEBI:15740"/>
        <dbReference type="ChEBI" id="CHEBI:57688"/>
        <dbReference type="ChEBI" id="CHEBI:57925"/>
        <dbReference type="EC" id="3.1.2.12"/>
    </reaction>
</comment>
<evidence type="ECO:0000256" key="2">
    <source>
        <dbReference type="ARBA" id="ARBA00012479"/>
    </source>
</evidence>
<dbReference type="GO" id="GO:0052689">
    <property type="term" value="F:carboxylic ester hydrolase activity"/>
    <property type="evidence" value="ECO:0007669"/>
    <property type="project" value="UniProtKB-KW"/>
</dbReference>
<dbReference type="EC" id="3.1.2.12" evidence="2 7"/>
<feature type="active site" description="Charge relay system" evidence="6">
    <location>
        <position position="155"/>
    </location>
</feature>
<evidence type="ECO:0000256" key="3">
    <source>
        <dbReference type="ARBA" id="ARBA00016774"/>
    </source>
</evidence>
<proteinExistence type="inferred from homology"/>
<dbReference type="NCBIfam" id="TIGR02821">
    <property type="entry name" value="fghA_ester_D"/>
    <property type="match status" value="1"/>
</dbReference>
<dbReference type="FunFam" id="3.40.50.1820:FF:000002">
    <property type="entry name" value="S-formylglutathione hydrolase"/>
    <property type="match status" value="1"/>
</dbReference>
<evidence type="ECO:0000256" key="1">
    <source>
        <dbReference type="ARBA" id="ARBA00005622"/>
    </source>
</evidence>
<dbReference type="Proteomes" id="UP000308652">
    <property type="component" value="Unassembled WGS sequence"/>
</dbReference>
<evidence type="ECO:0000256" key="7">
    <source>
        <dbReference type="RuleBase" id="RU363068"/>
    </source>
</evidence>
<dbReference type="InterPro" id="IPR014186">
    <property type="entry name" value="S-formylglutathione_hydrol"/>
</dbReference>
<feature type="active site" description="Charge relay system" evidence="6">
    <location>
        <position position="233"/>
    </location>
</feature>
<dbReference type="GO" id="GO:0005829">
    <property type="term" value="C:cytosol"/>
    <property type="evidence" value="ECO:0007669"/>
    <property type="project" value="TreeGrafter"/>
</dbReference>
<keyword evidence="5 7" id="KW-0378">Hydrolase</keyword>
<dbReference type="GO" id="GO:0046294">
    <property type="term" value="P:formaldehyde catabolic process"/>
    <property type="evidence" value="ECO:0007669"/>
    <property type="project" value="InterPro"/>
</dbReference>
<keyword evidence="4 7" id="KW-0719">Serine esterase</keyword>
<organism evidence="8 9">
    <name type="scientific">Crucibulum laeve</name>
    <dbReference type="NCBI Taxonomy" id="68775"/>
    <lineage>
        <taxon>Eukaryota</taxon>
        <taxon>Fungi</taxon>
        <taxon>Dikarya</taxon>
        <taxon>Basidiomycota</taxon>
        <taxon>Agaricomycotina</taxon>
        <taxon>Agaricomycetes</taxon>
        <taxon>Agaricomycetidae</taxon>
        <taxon>Agaricales</taxon>
        <taxon>Agaricineae</taxon>
        <taxon>Nidulariaceae</taxon>
        <taxon>Crucibulum</taxon>
    </lineage>
</organism>
<keyword evidence="9" id="KW-1185">Reference proteome</keyword>
<evidence type="ECO:0000313" key="8">
    <source>
        <dbReference type="EMBL" id="TFK36885.1"/>
    </source>
</evidence>
<dbReference type="STRING" id="68775.A0A5C3LVY7"/>
<dbReference type="Pfam" id="PF00756">
    <property type="entry name" value="Esterase"/>
    <property type="match status" value="1"/>
</dbReference>
<dbReference type="GO" id="GO:0018738">
    <property type="term" value="F:S-formylglutathione hydrolase activity"/>
    <property type="evidence" value="ECO:0007669"/>
    <property type="project" value="UniProtKB-EC"/>
</dbReference>
<feature type="active site" description="Charge relay system" evidence="6">
    <location>
        <position position="270"/>
    </location>
</feature>
<gene>
    <name evidence="8" type="ORF">BDQ12DRAFT_653704</name>
</gene>
<dbReference type="InterPro" id="IPR029058">
    <property type="entry name" value="AB_hydrolase_fold"/>
</dbReference>
<protein>
    <recommendedName>
        <fullName evidence="3 7">S-formylglutathione hydrolase</fullName>
        <ecNumber evidence="2 7">3.1.2.12</ecNumber>
    </recommendedName>
</protein>
<dbReference type="InterPro" id="IPR000801">
    <property type="entry name" value="Esterase-like"/>
</dbReference>
<comment type="subcellular location">
    <subcellularLocation>
        <location evidence="7">Cytoplasm</location>
    </subcellularLocation>
</comment>
<comment type="similarity">
    <text evidence="1 7">Belongs to the esterase D family.</text>
</comment>
<evidence type="ECO:0000256" key="5">
    <source>
        <dbReference type="ARBA" id="ARBA00022801"/>
    </source>
</evidence>
<dbReference type="OrthoDB" id="420518at2759"/>
<dbReference type="PANTHER" id="PTHR10061:SF0">
    <property type="entry name" value="S-FORMYLGLUTATHIONE HYDROLASE"/>
    <property type="match status" value="1"/>
</dbReference>
<dbReference type="PANTHER" id="PTHR10061">
    <property type="entry name" value="S-FORMYLGLUTATHIONE HYDROLASE"/>
    <property type="match status" value="1"/>
</dbReference>
<evidence type="ECO:0000256" key="4">
    <source>
        <dbReference type="ARBA" id="ARBA00022487"/>
    </source>
</evidence>
<evidence type="ECO:0000313" key="9">
    <source>
        <dbReference type="Proteomes" id="UP000308652"/>
    </source>
</evidence>
<dbReference type="Gene3D" id="3.40.50.1820">
    <property type="entry name" value="alpha/beta hydrolase"/>
    <property type="match status" value="1"/>
</dbReference>